<feature type="transmembrane region" description="Helical" evidence="1">
    <location>
        <begin position="37"/>
        <end position="57"/>
    </location>
</feature>
<dbReference type="Proteomes" id="UP000642144">
    <property type="component" value="Unassembled WGS sequence"/>
</dbReference>
<keyword evidence="1" id="KW-0472">Membrane</keyword>
<protein>
    <recommendedName>
        <fullName evidence="4">ABC transporter permease</fullName>
    </recommendedName>
</protein>
<evidence type="ECO:0000313" key="3">
    <source>
        <dbReference type="Proteomes" id="UP000642144"/>
    </source>
</evidence>
<dbReference type="EMBL" id="WWCT01000011">
    <property type="protein sequence ID" value="MYN27628.1"/>
    <property type="molecule type" value="Genomic_DNA"/>
</dbReference>
<sequence>GREFALLTAVAALIALPPAWLAIARYLAPFAERSPLGGWAPLVALVLVLIVVAAATARHTWSAMRIAPAQALRQ</sequence>
<proteinExistence type="predicted"/>
<gene>
    <name evidence="2" type="ORF">GTP69_14525</name>
</gene>
<comment type="caution">
    <text evidence="2">The sequence shown here is derived from an EMBL/GenBank/DDBJ whole genome shotgun (WGS) entry which is preliminary data.</text>
</comment>
<keyword evidence="1" id="KW-0812">Transmembrane</keyword>
<organism evidence="2 3">
    <name type="scientific">Duganella levis</name>
    <dbReference type="NCBI Taxonomy" id="2692169"/>
    <lineage>
        <taxon>Bacteria</taxon>
        <taxon>Pseudomonadati</taxon>
        <taxon>Pseudomonadota</taxon>
        <taxon>Betaproteobacteria</taxon>
        <taxon>Burkholderiales</taxon>
        <taxon>Oxalobacteraceae</taxon>
        <taxon>Telluria group</taxon>
        <taxon>Duganella</taxon>
    </lineage>
</organism>
<keyword evidence="3" id="KW-1185">Reference proteome</keyword>
<feature type="non-terminal residue" evidence="2">
    <location>
        <position position="1"/>
    </location>
</feature>
<evidence type="ECO:0008006" key="4">
    <source>
        <dbReference type="Google" id="ProtNLM"/>
    </source>
</evidence>
<reference evidence="2 3" key="1">
    <citation type="submission" date="2019-12" db="EMBL/GenBank/DDBJ databases">
        <title>Novel species isolated from a subtropical stream in China.</title>
        <authorList>
            <person name="Lu H."/>
        </authorList>
    </citation>
    <scope>NUCLEOTIDE SEQUENCE [LARGE SCALE GENOMIC DNA]</scope>
    <source>
        <strain evidence="2 3">CY42W</strain>
    </source>
</reference>
<evidence type="ECO:0000313" key="2">
    <source>
        <dbReference type="EMBL" id="MYN27628.1"/>
    </source>
</evidence>
<keyword evidence="1" id="KW-1133">Transmembrane helix</keyword>
<accession>A0ABW9W1D8</accession>
<name>A0ABW9W1D8_9BURK</name>
<evidence type="ECO:0000256" key="1">
    <source>
        <dbReference type="SAM" id="Phobius"/>
    </source>
</evidence>
<dbReference type="RefSeq" id="WP_161055540.1">
    <property type="nucleotide sequence ID" value="NZ_WWCT01000011.1"/>
</dbReference>